<feature type="domain" description="PTS EIIA type-2" evidence="1">
    <location>
        <begin position="32"/>
        <end position="177"/>
    </location>
</feature>
<dbReference type="Pfam" id="PF00359">
    <property type="entry name" value="PTS_EIIA_2"/>
    <property type="match status" value="1"/>
</dbReference>
<dbReference type="InterPro" id="IPR002178">
    <property type="entry name" value="PTS_EIIA_type-2_dom"/>
</dbReference>
<evidence type="ECO:0000259" key="1">
    <source>
        <dbReference type="PROSITE" id="PS51094"/>
    </source>
</evidence>
<sequence>MRAAPPNTERRLPRIDAMTFSQTTPASDDAPEITTQELVVLELATPTREETVAVLAGKLLAADRIKDLPGFLADVHRHEHQLATGLPGGIGLAHARSDFVAAPSIAVGVMAYGKGLDFGAKDGPAHVVLLLATPASSYSGHLMMLAALARSLAKDSFRESLRRANDTGVIAELVNSTVDFSTV</sequence>
<organism evidence="2 3">
    <name type="scientific">Paeniglutamicibacter psychrophenolicus</name>
    <dbReference type="NCBI Taxonomy" id="257454"/>
    <lineage>
        <taxon>Bacteria</taxon>
        <taxon>Bacillati</taxon>
        <taxon>Actinomycetota</taxon>
        <taxon>Actinomycetes</taxon>
        <taxon>Micrococcales</taxon>
        <taxon>Micrococcaceae</taxon>
        <taxon>Paeniglutamicibacter</taxon>
    </lineage>
</organism>
<dbReference type="EMBL" id="JAGIOE010000001">
    <property type="protein sequence ID" value="MBP2374105.1"/>
    <property type="molecule type" value="Genomic_DNA"/>
</dbReference>
<dbReference type="PANTHER" id="PTHR47738:SF2">
    <property type="entry name" value="PTS SYSTEM FRUCTOSE-LIKE EIIA COMPONENT"/>
    <property type="match status" value="1"/>
</dbReference>
<comment type="caution">
    <text evidence="2">The sequence shown here is derived from an EMBL/GenBank/DDBJ whole genome shotgun (WGS) entry which is preliminary data.</text>
</comment>
<proteinExistence type="predicted"/>
<keyword evidence="3" id="KW-1185">Reference proteome</keyword>
<evidence type="ECO:0000313" key="2">
    <source>
        <dbReference type="EMBL" id="MBP2374105.1"/>
    </source>
</evidence>
<protein>
    <submittedName>
        <fullName evidence="2">PTS system fructose-specific IIA component</fullName>
    </submittedName>
</protein>
<dbReference type="Proteomes" id="UP000766570">
    <property type="component" value="Unassembled WGS sequence"/>
</dbReference>
<dbReference type="Gene3D" id="3.40.930.10">
    <property type="entry name" value="Mannitol-specific EII, Chain A"/>
    <property type="match status" value="1"/>
</dbReference>
<dbReference type="SUPFAM" id="SSF55804">
    <property type="entry name" value="Phoshotransferase/anion transport protein"/>
    <property type="match status" value="1"/>
</dbReference>
<dbReference type="InterPro" id="IPR051541">
    <property type="entry name" value="PTS_SugarTrans_NitroReg"/>
</dbReference>
<reference evidence="2 3" key="1">
    <citation type="submission" date="2021-03" db="EMBL/GenBank/DDBJ databases">
        <title>Sequencing the genomes of 1000 actinobacteria strains.</title>
        <authorList>
            <person name="Klenk H.-P."/>
        </authorList>
    </citation>
    <scope>NUCLEOTIDE SEQUENCE [LARGE SCALE GENOMIC DNA]</scope>
    <source>
        <strain evidence="2 3">DSM 15454</strain>
    </source>
</reference>
<gene>
    <name evidence="2" type="ORF">JOF46_002017</name>
</gene>
<accession>A0ABS4WD18</accession>
<evidence type="ECO:0000313" key="3">
    <source>
        <dbReference type="Proteomes" id="UP000766570"/>
    </source>
</evidence>
<dbReference type="PANTHER" id="PTHR47738">
    <property type="entry name" value="PTS SYSTEM FRUCTOSE-LIKE EIIA COMPONENT-RELATED"/>
    <property type="match status" value="1"/>
</dbReference>
<dbReference type="PROSITE" id="PS51094">
    <property type="entry name" value="PTS_EIIA_TYPE_2"/>
    <property type="match status" value="1"/>
</dbReference>
<dbReference type="InterPro" id="IPR016152">
    <property type="entry name" value="PTrfase/Anion_transptr"/>
</dbReference>
<name>A0ABS4WD18_9MICC</name>